<accession>A0ABD1VKI0</accession>
<name>A0ABD1VKI0_9LAMI</name>
<gene>
    <name evidence="1" type="ORF">Fot_19117</name>
</gene>
<evidence type="ECO:0000313" key="2">
    <source>
        <dbReference type="Proteomes" id="UP001604277"/>
    </source>
</evidence>
<protein>
    <recommendedName>
        <fullName evidence="3">Late embryogenesis abundant protein</fullName>
    </recommendedName>
</protein>
<dbReference type="EMBL" id="JBFOLJ010000005">
    <property type="protein sequence ID" value="KAL2537726.1"/>
    <property type="molecule type" value="Genomic_DNA"/>
</dbReference>
<comment type="caution">
    <text evidence="1">The sequence shown here is derived from an EMBL/GenBank/DDBJ whole genome shotgun (WGS) entry which is preliminary data.</text>
</comment>
<dbReference type="Proteomes" id="UP001604277">
    <property type="component" value="Unassembled WGS sequence"/>
</dbReference>
<sequence length="167" mass="18920">MVQLNPEKKKVNIPMPEGQKTVTIDAHPTLEKTIANVSSHNSNFNAKSIEEETAHHQSLNNNYEHAIKTIQTSVKFSTNGCGRNSDMNSIIEGIEAVTSRIVVNQSNDSAHSQSNVQNDIEHFAEYIAENKIKEMPKNFHTKVVRLNMATQLYKFDCKKTYLNLFDE</sequence>
<evidence type="ECO:0008006" key="3">
    <source>
        <dbReference type="Google" id="ProtNLM"/>
    </source>
</evidence>
<organism evidence="1 2">
    <name type="scientific">Forsythia ovata</name>
    <dbReference type="NCBI Taxonomy" id="205694"/>
    <lineage>
        <taxon>Eukaryota</taxon>
        <taxon>Viridiplantae</taxon>
        <taxon>Streptophyta</taxon>
        <taxon>Embryophyta</taxon>
        <taxon>Tracheophyta</taxon>
        <taxon>Spermatophyta</taxon>
        <taxon>Magnoliopsida</taxon>
        <taxon>eudicotyledons</taxon>
        <taxon>Gunneridae</taxon>
        <taxon>Pentapetalae</taxon>
        <taxon>asterids</taxon>
        <taxon>lamiids</taxon>
        <taxon>Lamiales</taxon>
        <taxon>Oleaceae</taxon>
        <taxon>Forsythieae</taxon>
        <taxon>Forsythia</taxon>
    </lineage>
</organism>
<reference evidence="2" key="1">
    <citation type="submission" date="2024-07" db="EMBL/GenBank/DDBJ databases">
        <title>Two chromosome-level genome assemblies of Korean endemic species Abeliophyllum distichum and Forsythia ovata (Oleaceae).</title>
        <authorList>
            <person name="Jang H."/>
        </authorList>
    </citation>
    <scope>NUCLEOTIDE SEQUENCE [LARGE SCALE GENOMIC DNA]</scope>
</reference>
<evidence type="ECO:0000313" key="1">
    <source>
        <dbReference type="EMBL" id="KAL2537726.1"/>
    </source>
</evidence>
<proteinExistence type="predicted"/>
<keyword evidence="2" id="KW-1185">Reference proteome</keyword>
<dbReference type="AlphaFoldDB" id="A0ABD1VKI0"/>